<gene>
    <name evidence="2" type="ORF">ATI61_110380</name>
</gene>
<comment type="caution">
    <text evidence="2">The sequence shown here is derived from an EMBL/GenBank/DDBJ whole genome shotgun (WGS) entry which is preliminary data.</text>
</comment>
<dbReference type="PROSITE" id="PS51257">
    <property type="entry name" value="PROKAR_LIPOPROTEIN"/>
    <property type="match status" value="1"/>
</dbReference>
<name>A0ABX9JUQ4_9BACT</name>
<evidence type="ECO:0000313" key="2">
    <source>
        <dbReference type="EMBL" id="REG27373.1"/>
    </source>
</evidence>
<sequence>MVGMRRMLVSCMAAGAVWLSGCANCEQLQEAATELVSHYAQCSPGDTCQKIDLLALAGGQNCLGAFQCFGAVNMRANLTEFQRRARTLAQQASIVCQPGECVTASCLDPRELIPVCDTALGQCVLVPR</sequence>
<evidence type="ECO:0000256" key="1">
    <source>
        <dbReference type="SAM" id="SignalP"/>
    </source>
</evidence>
<evidence type="ECO:0008006" key="4">
    <source>
        <dbReference type="Google" id="ProtNLM"/>
    </source>
</evidence>
<dbReference type="Proteomes" id="UP000256345">
    <property type="component" value="Unassembled WGS sequence"/>
</dbReference>
<protein>
    <recommendedName>
        <fullName evidence="4">Lipoprotein</fullName>
    </recommendedName>
</protein>
<feature type="chain" id="PRO_5045973837" description="Lipoprotein" evidence="1">
    <location>
        <begin position="26"/>
        <end position="128"/>
    </location>
</feature>
<evidence type="ECO:0000313" key="3">
    <source>
        <dbReference type="Proteomes" id="UP000256345"/>
    </source>
</evidence>
<keyword evidence="1" id="KW-0732">Signal</keyword>
<feature type="signal peptide" evidence="1">
    <location>
        <begin position="1"/>
        <end position="25"/>
    </location>
</feature>
<dbReference type="EMBL" id="QUMU01000010">
    <property type="protein sequence ID" value="REG27373.1"/>
    <property type="molecule type" value="Genomic_DNA"/>
</dbReference>
<organism evidence="2 3">
    <name type="scientific">Archangium gephyra</name>
    <dbReference type="NCBI Taxonomy" id="48"/>
    <lineage>
        <taxon>Bacteria</taxon>
        <taxon>Pseudomonadati</taxon>
        <taxon>Myxococcota</taxon>
        <taxon>Myxococcia</taxon>
        <taxon>Myxococcales</taxon>
        <taxon>Cystobacterineae</taxon>
        <taxon>Archangiaceae</taxon>
        <taxon>Archangium</taxon>
    </lineage>
</organism>
<reference evidence="2 3" key="1">
    <citation type="submission" date="2018-08" db="EMBL/GenBank/DDBJ databases">
        <title>Genomic Encyclopedia of Archaeal and Bacterial Type Strains, Phase II (KMG-II): from individual species to whole genera.</title>
        <authorList>
            <person name="Goeker M."/>
        </authorList>
    </citation>
    <scope>NUCLEOTIDE SEQUENCE [LARGE SCALE GENOMIC DNA]</scope>
    <source>
        <strain evidence="2 3">DSM 2261</strain>
    </source>
</reference>
<keyword evidence="3" id="KW-1185">Reference proteome</keyword>
<accession>A0ABX9JUQ4</accession>
<proteinExistence type="predicted"/>